<dbReference type="Gene3D" id="3.30.565.60">
    <property type="match status" value="1"/>
</dbReference>
<dbReference type="OrthoDB" id="613884at2"/>
<gene>
    <name evidence="2" type="ORF">GO495_20025</name>
</gene>
<feature type="domain" description="Schlafen AlbA-2" evidence="1">
    <location>
        <begin position="15"/>
        <end position="130"/>
    </location>
</feature>
<protein>
    <submittedName>
        <fullName evidence="2">Transcriptional regulator</fullName>
    </submittedName>
</protein>
<evidence type="ECO:0000313" key="2">
    <source>
        <dbReference type="EMBL" id="MVT42894.1"/>
    </source>
</evidence>
<dbReference type="InterPro" id="IPR038475">
    <property type="entry name" value="RecG_C_sf"/>
</dbReference>
<dbReference type="Pfam" id="PF04326">
    <property type="entry name" value="SLFN_AlbA_2"/>
    <property type="match status" value="1"/>
</dbReference>
<proteinExistence type="predicted"/>
<reference evidence="2 3" key="1">
    <citation type="submission" date="2019-12" db="EMBL/GenBank/DDBJ databases">
        <title>The draft genomic sequence of strain Chitinophaga oryziterrae JCM 16595.</title>
        <authorList>
            <person name="Zhang X."/>
        </authorList>
    </citation>
    <scope>NUCLEOTIDE SEQUENCE [LARGE SCALE GENOMIC DNA]</scope>
    <source>
        <strain evidence="2 3">JCM 16595</strain>
    </source>
</reference>
<sequence>MITQEELLALLPTLETDSVEKTISLTNRDKFGEAICSFCNDLAGNRKPGYLIIGVHDDGKIAGISVDERFLQLLMDFRTDGRIVPPPAMTVKKFTFDEGDIAVVEVQPSHVPPVRFNGKVCVRVGPRKSIANEAEERILSEKRSSFVRSFDTLPCYGSDLEDLSVDIFKLSYLPTAIDRETLEANGREIKQQLSSLKFYDPKADMPTHAGILLFGKNPLFYLPGSYVQYVRFVGTDEVSDFDFEYRFHGDLTTQMRVMDDFIKSQIAKRVQVKLGEEYSSIYPASAIQELLYNAIIHRDYQSNAPIKFYEFSDRIEITNPGGLYGDARPENFPNKNDYRNPTLAEAAKNLGFINSFNVGVKRAIAALIKNGSPEPRFIVDQATSFGVIIYKKQ</sequence>
<organism evidence="2 3">
    <name type="scientific">Chitinophaga oryziterrae</name>
    <dbReference type="NCBI Taxonomy" id="1031224"/>
    <lineage>
        <taxon>Bacteria</taxon>
        <taxon>Pseudomonadati</taxon>
        <taxon>Bacteroidota</taxon>
        <taxon>Chitinophagia</taxon>
        <taxon>Chitinophagales</taxon>
        <taxon>Chitinophagaceae</taxon>
        <taxon>Chitinophaga</taxon>
    </lineage>
</organism>
<accession>A0A6N8JD84</accession>
<dbReference type="Pfam" id="PF13749">
    <property type="entry name" value="HATPase_c_4"/>
    <property type="match status" value="1"/>
</dbReference>
<dbReference type="InterPro" id="IPR007421">
    <property type="entry name" value="Schlafen_AlbA_2_dom"/>
</dbReference>
<evidence type="ECO:0000313" key="3">
    <source>
        <dbReference type="Proteomes" id="UP000468388"/>
    </source>
</evidence>
<comment type="caution">
    <text evidence="2">The sequence shown here is derived from an EMBL/GenBank/DDBJ whole genome shotgun (WGS) entry which is preliminary data.</text>
</comment>
<dbReference type="RefSeq" id="WP_157301509.1">
    <property type="nucleotide sequence ID" value="NZ_BAAAZB010000004.1"/>
</dbReference>
<dbReference type="PANTHER" id="PTHR30595">
    <property type="entry name" value="GLPR-RELATED TRANSCRIPTIONAL REPRESSOR"/>
    <property type="match status" value="1"/>
</dbReference>
<keyword evidence="3" id="KW-1185">Reference proteome</keyword>
<dbReference type="EMBL" id="WRXO01000006">
    <property type="protein sequence ID" value="MVT42894.1"/>
    <property type="molecule type" value="Genomic_DNA"/>
</dbReference>
<name>A0A6N8JD84_9BACT</name>
<dbReference type="Proteomes" id="UP000468388">
    <property type="component" value="Unassembled WGS sequence"/>
</dbReference>
<dbReference type="PANTHER" id="PTHR30595:SF6">
    <property type="entry name" value="SCHLAFEN ALBA-2 DOMAIN-CONTAINING PROTEIN"/>
    <property type="match status" value="1"/>
</dbReference>
<dbReference type="InterPro" id="IPR038461">
    <property type="entry name" value="Schlafen_AlbA_2_dom_sf"/>
</dbReference>
<dbReference type="Gene3D" id="3.30.950.30">
    <property type="entry name" value="Schlafen, AAA domain"/>
    <property type="match status" value="1"/>
</dbReference>
<dbReference type="AlphaFoldDB" id="A0A6N8JD84"/>
<evidence type="ECO:0000259" key="1">
    <source>
        <dbReference type="Pfam" id="PF04326"/>
    </source>
</evidence>